<dbReference type="SUPFAM" id="SSF160574">
    <property type="entry name" value="BT0923-like"/>
    <property type="match status" value="1"/>
</dbReference>
<reference evidence="2 3" key="2">
    <citation type="journal article" date="2016" name="Int. J. Syst. Evol. Microbiol.">
        <title>Flavisolibacter tropicus sp. nov., isolated from tropical soil.</title>
        <authorList>
            <person name="Lee J.J."/>
            <person name="Kang M.S."/>
            <person name="Kim G.S."/>
            <person name="Lee C.S."/>
            <person name="Lim S."/>
            <person name="Lee J."/>
            <person name="Roh S.H."/>
            <person name="Kang H."/>
            <person name="Ha J.M."/>
            <person name="Bae S."/>
            <person name="Jung H.Y."/>
            <person name="Kim M.K."/>
        </authorList>
    </citation>
    <scope>NUCLEOTIDE SEQUENCE [LARGE SCALE GENOMIC DNA]</scope>
    <source>
        <strain evidence="2 3">LCS9</strain>
    </source>
</reference>
<name>A0A172TUP2_9BACT</name>
<proteinExistence type="predicted"/>
<dbReference type="KEGG" id="fla:SY85_09420"/>
<reference evidence="3" key="1">
    <citation type="submission" date="2015-01" db="EMBL/GenBank/DDBJ databases">
        <title>Flavisolibacter sp./LCS9/ whole genome sequencing.</title>
        <authorList>
            <person name="Kim M.K."/>
            <person name="Srinivasan S."/>
            <person name="Lee J.-J."/>
        </authorList>
    </citation>
    <scope>NUCLEOTIDE SEQUENCE [LARGE SCALE GENOMIC DNA]</scope>
    <source>
        <strain evidence="3">LCS9</strain>
    </source>
</reference>
<dbReference type="Gene3D" id="3.10.450.360">
    <property type="match status" value="1"/>
</dbReference>
<dbReference type="Proteomes" id="UP000077177">
    <property type="component" value="Chromosome"/>
</dbReference>
<accession>A0A172TUP2</accession>
<protein>
    <submittedName>
        <fullName evidence="2">Uncharacterized protein</fullName>
    </submittedName>
</protein>
<keyword evidence="3" id="KW-1185">Reference proteome</keyword>
<dbReference type="OrthoDB" id="668972at2"/>
<gene>
    <name evidence="2" type="ORF">SY85_09420</name>
</gene>
<evidence type="ECO:0000256" key="1">
    <source>
        <dbReference type="SAM" id="SignalP"/>
    </source>
</evidence>
<feature type="chain" id="PRO_5008001182" evidence="1">
    <location>
        <begin position="24"/>
        <end position="148"/>
    </location>
</feature>
<keyword evidence="1" id="KW-0732">Signal</keyword>
<dbReference type="EMBL" id="CP011390">
    <property type="protein sequence ID" value="ANE50688.1"/>
    <property type="molecule type" value="Genomic_DNA"/>
</dbReference>
<evidence type="ECO:0000313" key="2">
    <source>
        <dbReference type="EMBL" id="ANE50688.1"/>
    </source>
</evidence>
<dbReference type="RefSeq" id="WP_066403905.1">
    <property type="nucleotide sequence ID" value="NZ_CP011390.1"/>
</dbReference>
<dbReference type="STRING" id="1492898.SY85_09420"/>
<feature type="signal peptide" evidence="1">
    <location>
        <begin position="1"/>
        <end position="23"/>
    </location>
</feature>
<evidence type="ECO:0000313" key="3">
    <source>
        <dbReference type="Proteomes" id="UP000077177"/>
    </source>
</evidence>
<dbReference type="AlphaFoldDB" id="A0A172TUP2"/>
<sequence>MRRKSILTAVVMMLLFTTTKAQLREVPDVVEQAFAKQYAGARDIDFKDHLLNVKVHFNLKDDKMIATYTNKGVWKESEKEWMFDHFSADVKDGFEKSKYANWNITEAAILYRPNNLELYRVRVVKNEVQKKYLVFNPKGRLLEESITL</sequence>
<organism evidence="2 3">
    <name type="scientific">Flavisolibacter tropicus</name>
    <dbReference type="NCBI Taxonomy" id="1492898"/>
    <lineage>
        <taxon>Bacteria</taxon>
        <taxon>Pseudomonadati</taxon>
        <taxon>Bacteroidota</taxon>
        <taxon>Chitinophagia</taxon>
        <taxon>Chitinophagales</taxon>
        <taxon>Chitinophagaceae</taxon>
        <taxon>Flavisolibacter</taxon>
    </lineage>
</organism>